<feature type="binding site" description="in other chain" evidence="14">
    <location>
        <position position="328"/>
    </location>
    <ligand>
        <name>UDP-alpha-D-glucose</name>
        <dbReference type="ChEBI" id="CHEBI:58885"/>
        <note>ligand shared between dimeric partners</note>
    </ligand>
</feature>
<dbReference type="SUPFAM" id="SSF54197">
    <property type="entry name" value="HIT-like"/>
    <property type="match status" value="2"/>
</dbReference>
<evidence type="ECO:0000256" key="17">
    <source>
        <dbReference type="RuleBase" id="RU000506"/>
    </source>
</evidence>
<keyword evidence="7 17" id="KW-0548">Nucleotidyltransferase</keyword>
<dbReference type="GO" id="GO:0033499">
    <property type="term" value="P:galactose catabolic process via UDP-galactose, Leloir pathway"/>
    <property type="evidence" value="ECO:0007669"/>
    <property type="project" value="TreeGrafter"/>
</dbReference>
<evidence type="ECO:0000256" key="1">
    <source>
        <dbReference type="ARBA" id="ARBA00001107"/>
    </source>
</evidence>
<feature type="binding site" evidence="16">
    <location>
        <position position="303"/>
    </location>
    <ligand>
        <name>Fe cation</name>
        <dbReference type="ChEBI" id="CHEBI:24875"/>
    </ligand>
</feature>
<comment type="cofactor">
    <cofactor evidence="15">
        <name>Zn(2+)</name>
        <dbReference type="ChEBI" id="CHEBI:29105"/>
    </cofactor>
    <text evidence="15">Binds 1 zinc ion per subunit.</text>
</comment>
<feature type="binding site" evidence="15">
    <location>
        <position position="55"/>
    </location>
    <ligand>
        <name>Zn(2+)</name>
        <dbReference type="ChEBI" id="CHEBI:29105"/>
    </ligand>
</feature>
<dbReference type="GO" id="GO:0008270">
    <property type="term" value="F:zinc ion binding"/>
    <property type="evidence" value="ECO:0007669"/>
    <property type="project" value="InterPro"/>
</dbReference>
<evidence type="ECO:0000256" key="12">
    <source>
        <dbReference type="NCBIfam" id="TIGR00209"/>
    </source>
</evidence>
<evidence type="ECO:0000256" key="9">
    <source>
        <dbReference type="ARBA" id="ARBA00022833"/>
    </source>
</evidence>
<evidence type="ECO:0000259" key="19">
    <source>
        <dbReference type="Pfam" id="PF02744"/>
    </source>
</evidence>
<feature type="binding site" evidence="15">
    <location>
        <position position="116"/>
    </location>
    <ligand>
        <name>Zn(2+)</name>
        <dbReference type="ChEBI" id="CHEBI:29105"/>
    </ligand>
</feature>
<keyword evidence="6 17" id="KW-0808">Transferase</keyword>
<feature type="binding site" evidence="16">
    <location>
        <position position="185"/>
    </location>
    <ligand>
        <name>Fe cation</name>
        <dbReference type="ChEBI" id="CHEBI:24875"/>
    </ligand>
</feature>
<proteinExistence type="inferred from homology"/>
<feature type="binding site" description="in other chain" evidence="14">
    <location>
        <position position="156"/>
    </location>
    <ligand>
        <name>UDP-alpha-D-glucose</name>
        <dbReference type="ChEBI" id="CHEBI:58885"/>
        <note>ligand shared between dimeric partners</note>
    </ligand>
</feature>
<feature type="binding site" evidence="15">
    <location>
        <position position="52"/>
    </location>
    <ligand>
        <name>Zn(2+)</name>
        <dbReference type="ChEBI" id="CHEBI:29105"/>
    </ligand>
</feature>
<keyword evidence="16" id="KW-0408">Iron</keyword>
<organism evidence="20">
    <name type="scientific">Caldilineaceae bacterium SB0662_bin_9</name>
    <dbReference type="NCBI Taxonomy" id="2605258"/>
    <lineage>
        <taxon>Bacteria</taxon>
        <taxon>Bacillati</taxon>
        <taxon>Chloroflexota</taxon>
        <taxon>Caldilineae</taxon>
        <taxon>Caldilineales</taxon>
        <taxon>Caldilineaceae</taxon>
    </lineage>
</organism>
<dbReference type="GO" id="GO:0005737">
    <property type="term" value="C:cytoplasm"/>
    <property type="evidence" value="ECO:0007669"/>
    <property type="project" value="TreeGrafter"/>
</dbReference>
<sequence length="345" mass="39497">MALSARTHGSHRRRNALTGEWVLNSPQRLQRPWQGQTESIAADGIERYVADCYLCPGNKRANGEVNPQYRDVFVFANDFPALQGEPAGTIDDVQPELFRSDHATGRCQVACYSPRHDLTLADLDHTAVTRVARLWSDLDREAGERSDIHYVQIFENRGEIMGCSNPHPHCQLWATDHMPWLPAQEQDRQVRYLRSHGSHLLIDYLDQELLAGERLVWANEEWVVLVPWWAVWPFETLVLPRRQVARLQDLTHDQQAALAGALQVLLTAYNRLFNTGMPYSMGWHGAPCDGTHDQWSPWQLHAHYYPPLLRSATVRKFLVGYEMLAQPQRDLTPEQAAARLRDLTG</sequence>
<dbReference type="PANTHER" id="PTHR11943:SF1">
    <property type="entry name" value="GALACTOSE-1-PHOSPHATE URIDYLYLTRANSFERASE"/>
    <property type="match status" value="1"/>
</dbReference>
<dbReference type="InterPro" id="IPR005850">
    <property type="entry name" value="GalP_Utransf_C"/>
</dbReference>
<feature type="binding site" description="in other chain" evidence="14">
    <location>
        <position position="61"/>
    </location>
    <ligand>
        <name>UDP-alpha-D-glucose</name>
        <dbReference type="ChEBI" id="CHEBI:58885"/>
        <note>ligand shared between dimeric partners</note>
    </ligand>
</feature>
<dbReference type="NCBIfam" id="NF008724">
    <property type="entry name" value="PRK11720.1"/>
    <property type="match status" value="1"/>
</dbReference>
<evidence type="ECO:0000256" key="8">
    <source>
        <dbReference type="ARBA" id="ARBA00022723"/>
    </source>
</evidence>
<evidence type="ECO:0000256" key="15">
    <source>
        <dbReference type="PIRSR" id="PIRSR000808-3"/>
    </source>
</evidence>
<dbReference type="Pfam" id="PF01087">
    <property type="entry name" value="GalP_UDP_transf"/>
    <property type="match status" value="1"/>
</dbReference>
<evidence type="ECO:0000256" key="11">
    <source>
        <dbReference type="ARBA" id="ARBA00023277"/>
    </source>
</evidence>
<dbReference type="InterPro" id="IPR001937">
    <property type="entry name" value="GalP_UDPtransf1"/>
</dbReference>
<feature type="binding site" evidence="14">
    <location>
        <begin position="321"/>
        <end position="322"/>
    </location>
    <ligand>
        <name>UDP-alpha-D-glucose</name>
        <dbReference type="ChEBI" id="CHEBI:58885"/>
        <note>ligand shared between dimeric partners</note>
    </ligand>
</feature>
<evidence type="ECO:0000256" key="2">
    <source>
        <dbReference type="ARBA" id="ARBA00004947"/>
    </source>
</evidence>
<evidence type="ECO:0000256" key="3">
    <source>
        <dbReference type="ARBA" id="ARBA00010951"/>
    </source>
</evidence>
<feature type="active site" description="Tele-UMP-histidine intermediate" evidence="13">
    <location>
        <position position="169"/>
    </location>
</feature>
<evidence type="ECO:0000256" key="16">
    <source>
        <dbReference type="PIRSR" id="PIRSR000808-4"/>
    </source>
</evidence>
<evidence type="ECO:0000313" key="20">
    <source>
        <dbReference type="EMBL" id="MYD89073.1"/>
    </source>
</evidence>
<evidence type="ECO:0000256" key="10">
    <source>
        <dbReference type="ARBA" id="ARBA00023144"/>
    </source>
</evidence>
<keyword evidence="10 17" id="KW-0299">Galactose metabolism</keyword>
<evidence type="ECO:0000256" key="7">
    <source>
        <dbReference type="ARBA" id="ARBA00022695"/>
    </source>
</evidence>
<dbReference type="PANTHER" id="PTHR11943">
    <property type="entry name" value="GALACTOSE-1-PHOSPHATE URIDYLYLTRANSFERASE"/>
    <property type="match status" value="1"/>
</dbReference>
<dbReference type="EMBL" id="VXPY01000013">
    <property type="protein sequence ID" value="MYD89073.1"/>
    <property type="molecule type" value="Genomic_DNA"/>
</dbReference>
<evidence type="ECO:0000256" key="6">
    <source>
        <dbReference type="ARBA" id="ARBA00022679"/>
    </source>
</evidence>
<feature type="binding site" evidence="16">
    <location>
        <position position="284"/>
    </location>
    <ligand>
        <name>Fe cation</name>
        <dbReference type="ChEBI" id="CHEBI:24875"/>
    </ligand>
</feature>
<feature type="binding site" description="in other chain" evidence="14">
    <location>
        <begin position="162"/>
        <end position="164"/>
    </location>
    <ligand>
        <name>UDP-alpha-D-glucose</name>
        <dbReference type="ChEBI" id="CHEBI:58885"/>
        <note>ligand shared between dimeric partners</note>
    </ligand>
</feature>
<dbReference type="UniPathway" id="UPA00214"/>
<evidence type="ECO:0000256" key="14">
    <source>
        <dbReference type="PIRSR" id="PIRSR000808-2"/>
    </source>
</evidence>
<dbReference type="InterPro" id="IPR019779">
    <property type="entry name" value="GalP_UDPtransf1_His-AS"/>
</dbReference>
<comment type="catalytic activity">
    <reaction evidence="1 17">
        <text>alpha-D-galactose 1-phosphate + UDP-alpha-D-glucose = alpha-D-glucose 1-phosphate + UDP-alpha-D-galactose</text>
        <dbReference type="Rhea" id="RHEA:13989"/>
        <dbReference type="ChEBI" id="CHEBI:58336"/>
        <dbReference type="ChEBI" id="CHEBI:58601"/>
        <dbReference type="ChEBI" id="CHEBI:58885"/>
        <dbReference type="ChEBI" id="CHEBI:66914"/>
        <dbReference type="EC" id="2.7.7.12"/>
    </reaction>
</comment>
<feature type="binding site" description="in other chain" evidence="14">
    <location>
        <begin position="77"/>
        <end position="78"/>
    </location>
    <ligand>
        <name>UDP-alpha-D-glucose</name>
        <dbReference type="ChEBI" id="CHEBI:58885"/>
        <note>ligand shared between dimeric partners</note>
    </ligand>
</feature>
<dbReference type="FunFam" id="3.30.428.10:FF:000001">
    <property type="entry name" value="Galactose-1-phosphate uridylyltransferase"/>
    <property type="match status" value="1"/>
</dbReference>
<dbReference type="InterPro" id="IPR005849">
    <property type="entry name" value="GalP_Utransf_N"/>
</dbReference>
<dbReference type="CDD" id="cd00608">
    <property type="entry name" value="GalT"/>
    <property type="match status" value="1"/>
</dbReference>
<accession>A0A6B1DQL8</accession>
<name>A0A6B1DQL8_9CHLR</name>
<dbReference type="InterPro" id="IPR036265">
    <property type="entry name" value="HIT-like_sf"/>
</dbReference>
<feature type="binding site" evidence="14">
    <location>
        <begin position="28"/>
        <end position="31"/>
    </location>
    <ligand>
        <name>UDP-alpha-D-glucose</name>
        <dbReference type="ChEBI" id="CHEBI:58885"/>
        <note>ligand shared between dimeric partners</note>
    </ligand>
</feature>
<feature type="domain" description="Galactose-1-phosphate uridyl transferase N-terminal" evidence="18">
    <location>
        <begin position="7"/>
        <end position="179"/>
    </location>
</feature>
<dbReference type="GO" id="GO:0008108">
    <property type="term" value="F:UDP-glucose:hexose-1-phosphate uridylyltransferase activity"/>
    <property type="evidence" value="ECO:0007669"/>
    <property type="project" value="UniProtKB-UniRule"/>
</dbReference>
<evidence type="ECO:0000259" key="18">
    <source>
        <dbReference type="Pfam" id="PF01087"/>
    </source>
</evidence>
<keyword evidence="8 15" id="KW-0479">Metal-binding</keyword>
<dbReference type="Gene3D" id="3.30.428.10">
    <property type="entry name" value="HIT-like"/>
    <property type="match status" value="2"/>
</dbReference>
<evidence type="ECO:0000256" key="4">
    <source>
        <dbReference type="ARBA" id="ARBA00012384"/>
    </source>
</evidence>
<keyword evidence="11 17" id="KW-0119">Carbohydrate metabolism</keyword>
<reference evidence="20" key="1">
    <citation type="submission" date="2019-09" db="EMBL/GenBank/DDBJ databases">
        <title>Characterisation of the sponge microbiome using genome-centric metagenomics.</title>
        <authorList>
            <person name="Engelberts J.P."/>
            <person name="Robbins S.J."/>
            <person name="De Goeij J.M."/>
            <person name="Aranda M."/>
            <person name="Bell S.C."/>
            <person name="Webster N.S."/>
        </authorList>
    </citation>
    <scope>NUCLEOTIDE SEQUENCE</scope>
    <source>
        <strain evidence="20">SB0662_bin_9</strain>
    </source>
</reference>
<comment type="caution">
    <text evidence="20">The sequence shown here is derived from an EMBL/GenBank/DDBJ whole genome shotgun (WGS) entry which is preliminary data.</text>
</comment>
<dbReference type="AlphaFoldDB" id="A0A6B1DQL8"/>
<comment type="similarity">
    <text evidence="3 17">Belongs to the galactose-1-phosphate uridylyltransferase type 1 family.</text>
</comment>
<feature type="binding site" description="in other chain" evidence="14">
    <location>
        <position position="171"/>
    </location>
    <ligand>
        <name>UDP-alpha-D-glucose</name>
        <dbReference type="ChEBI" id="CHEBI:58885"/>
        <note>ligand shared between dimeric partners</note>
    </ligand>
</feature>
<dbReference type="EC" id="2.7.7.12" evidence="4 12"/>
<dbReference type="NCBIfam" id="TIGR00209">
    <property type="entry name" value="galT_1"/>
    <property type="match status" value="1"/>
</dbReference>
<keyword evidence="9 15" id="KW-0862">Zinc</keyword>
<evidence type="ECO:0000256" key="13">
    <source>
        <dbReference type="PIRSR" id="PIRSR000808-1"/>
    </source>
</evidence>
<feature type="binding site" evidence="15">
    <location>
        <position position="167"/>
    </location>
    <ligand>
        <name>Zn(2+)</name>
        <dbReference type="ChEBI" id="CHEBI:29105"/>
    </ligand>
</feature>
<dbReference type="Pfam" id="PF02744">
    <property type="entry name" value="GalP_UDP_tr_C"/>
    <property type="match status" value="1"/>
</dbReference>
<comment type="cofactor">
    <cofactor evidence="16">
        <name>Fe cation</name>
        <dbReference type="ChEBI" id="CHEBI:24875"/>
    </cofactor>
    <text evidence="16">Binds 1 Fe cation per subunit.</text>
</comment>
<dbReference type="PIRSF" id="PIRSF000808">
    <property type="entry name" value="GalT"/>
    <property type="match status" value="1"/>
</dbReference>
<feature type="binding site" evidence="14">
    <location>
        <begin position="316"/>
        <end position="317"/>
    </location>
    <ligand>
        <name>UDP-alpha-D-glucose</name>
        <dbReference type="ChEBI" id="CHEBI:58885"/>
        <note>ligand shared between dimeric partners</note>
    </ligand>
</feature>
<feature type="binding site" evidence="16">
    <location>
        <position position="301"/>
    </location>
    <ligand>
        <name>Fe cation</name>
        <dbReference type="ChEBI" id="CHEBI:24875"/>
    </ligand>
</feature>
<evidence type="ECO:0000256" key="5">
    <source>
        <dbReference type="ARBA" id="ARBA00016340"/>
    </source>
</evidence>
<feature type="domain" description="Galactose-1-phosphate uridyl transferase C-terminal" evidence="19">
    <location>
        <begin position="186"/>
        <end position="344"/>
    </location>
</feature>
<protein>
    <recommendedName>
        <fullName evidence="5 12">Galactose-1-phosphate uridylyltransferase</fullName>
        <ecNumber evidence="4 12">2.7.7.12</ecNumber>
    </recommendedName>
</protein>
<dbReference type="PROSITE" id="PS00117">
    <property type="entry name" value="GAL_P_UDP_TRANSF_I"/>
    <property type="match status" value="1"/>
</dbReference>
<gene>
    <name evidence="20" type="ORF">F4Y08_01870</name>
</gene>
<comment type="pathway">
    <text evidence="2 17">Carbohydrate metabolism; galactose metabolism.</text>
</comment>